<gene>
    <name evidence="12 15" type="primary">cysS</name>
    <name evidence="15" type="ORF">Pan181_08670</name>
</gene>
<dbReference type="SUPFAM" id="SSF52374">
    <property type="entry name" value="Nucleotidylyl transferase"/>
    <property type="match status" value="1"/>
</dbReference>
<evidence type="ECO:0000256" key="5">
    <source>
        <dbReference type="ARBA" id="ARBA00022598"/>
    </source>
</evidence>
<dbReference type="GO" id="GO:0005829">
    <property type="term" value="C:cytosol"/>
    <property type="evidence" value="ECO:0007669"/>
    <property type="project" value="TreeGrafter"/>
</dbReference>
<evidence type="ECO:0000256" key="13">
    <source>
        <dbReference type="SAM" id="MobiDB-lite"/>
    </source>
</evidence>
<dbReference type="Gene3D" id="1.20.120.1910">
    <property type="entry name" value="Cysteine-tRNA ligase, C-terminal anti-codon recognition domain"/>
    <property type="match status" value="2"/>
</dbReference>
<name>A0A518AJ31_9BACT</name>
<dbReference type="GO" id="GO:0004817">
    <property type="term" value="F:cysteine-tRNA ligase activity"/>
    <property type="evidence" value="ECO:0007669"/>
    <property type="project" value="UniProtKB-UniRule"/>
</dbReference>
<dbReference type="NCBIfam" id="TIGR00435">
    <property type="entry name" value="cysS"/>
    <property type="match status" value="1"/>
</dbReference>
<evidence type="ECO:0000256" key="10">
    <source>
        <dbReference type="ARBA" id="ARBA00022917"/>
    </source>
</evidence>
<dbReference type="InterPro" id="IPR056411">
    <property type="entry name" value="CysS_C"/>
</dbReference>
<keyword evidence="11 12" id="KW-0030">Aminoacyl-tRNA synthetase</keyword>
<comment type="subcellular location">
    <subcellularLocation>
        <location evidence="1 12">Cytoplasm</location>
    </subcellularLocation>
</comment>
<evidence type="ECO:0000256" key="12">
    <source>
        <dbReference type="HAMAP-Rule" id="MF_00041"/>
    </source>
</evidence>
<dbReference type="InterPro" id="IPR009080">
    <property type="entry name" value="tRNAsynth_Ia_anticodon-bd"/>
</dbReference>
<evidence type="ECO:0000313" key="15">
    <source>
        <dbReference type="EMBL" id="QDU54684.1"/>
    </source>
</evidence>
<dbReference type="CDD" id="cd00672">
    <property type="entry name" value="CysRS_core"/>
    <property type="match status" value="1"/>
</dbReference>
<comment type="catalytic activity">
    <reaction evidence="12">
        <text>tRNA(Cys) + L-cysteine + ATP = L-cysteinyl-tRNA(Cys) + AMP + diphosphate</text>
        <dbReference type="Rhea" id="RHEA:17773"/>
        <dbReference type="Rhea" id="RHEA-COMP:9661"/>
        <dbReference type="Rhea" id="RHEA-COMP:9679"/>
        <dbReference type="ChEBI" id="CHEBI:30616"/>
        <dbReference type="ChEBI" id="CHEBI:33019"/>
        <dbReference type="ChEBI" id="CHEBI:35235"/>
        <dbReference type="ChEBI" id="CHEBI:78442"/>
        <dbReference type="ChEBI" id="CHEBI:78517"/>
        <dbReference type="ChEBI" id="CHEBI:456215"/>
        <dbReference type="EC" id="6.1.1.16"/>
    </reaction>
</comment>
<dbReference type="GO" id="GO:0006423">
    <property type="term" value="P:cysteinyl-tRNA aminoacylation"/>
    <property type="evidence" value="ECO:0007669"/>
    <property type="project" value="UniProtKB-UniRule"/>
</dbReference>
<dbReference type="InterPro" id="IPR015803">
    <property type="entry name" value="Cys-tRNA-ligase"/>
</dbReference>
<keyword evidence="9 12" id="KW-0067">ATP-binding</keyword>
<proteinExistence type="inferred from homology"/>
<dbReference type="PANTHER" id="PTHR10890:SF3">
    <property type="entry name" value="CYSTEINE--TRNA LIGASE, CYTOPLASMIC"/>
    <property type="match status" value="1"/>
</dbReference>
<keyword evidence="6 12" id="KW-0479">Metal-binding</keyword>
<evidence type="ECO:0000259" key="14">
    <source>
        <dbReference type="SMART" id="SM00840"/>
    </source>
</evidence>
<keyword evidence="5 12" id="KW-0436">Ligase</keyword>
<dbReference type="GO" id="GO:0005524">
    <property type="term" value="F:ATP binding"/>
    <property type="evidence" value="ECO:0007669"/>
    <property type="project" value="UniProtKB-UniRule"/>
</dbReference>
<protein>
    <recommendedName>
        <fullName evidence="12">Cysteine--tRNA ligase</fullName>
        <ecNumber evidence="12">6.1.1.16</ecNumber>
    </recommendedName>
    <alternativeName>
        <fullName evidence="12">Cysteinyl-tRNA synthetase</fullName>
        <shortName evidence="12">CysRS</shortName>
    </alternativeName>
</protein>
<organism evidence="15 16">
    <name type="scientific">Aeoliella mucimassa</name>
    <dbReference type="NCBI Taxonomy" id="2527972"/>
    <lineage>
        <taxon>Bacteria</taxon>
        <taxon>Pseudomonadati</taxon>
        <taxon>Planctomycetota</taxon>
        <taxon>Planctomycetia</taxon>
        <taxon>Pirellulales</taxon>
        <taxon>Lacipirellulaceae</taxon>
        <taxon>Aeoliella</taxon>
    </lineage>
</organism>
<feature type="binding site" evidence="12">
    <location>
        <position position="253"/>
    </location>
    <ligand>
        <name>Zn(2+)</name>
        <dbReference type="ChEBI" id="CHEBI:29105"/>
    </ligand>
</feature>
<dbReference type="OrthoDB" id="9815130at2"/>
<feature type="short sequence motif" description="'HIGH' region" evidence="12">
    <location>
        <begin position="47"/>
        <end position="57"/>
    </location>
</feature>
<comment type="subunit">
    <text evidence="3 12">Monomer.</text>
</comment>
<evidence type="ECO:0000256" key="8">
    <source>
        <dbReference type="ARBA" id="ARBA00022833"/>
    </source>
</evidence>
<dbReference type="PANTHER" id="PTHR10890">
    <property type="entry name" value="CYSTEINYL-TRNA SYNTHETASE"/>
    <property type="match status" value="1"/>
</dbReference>
<dbReference type="Proteomes" id="UP000315750">
    <property type="component" value="Chromosome"/>
</dbReference>
<evidence type="ECO:0000313" key="16">
    <source>
        <dbReference type="Proteomes" id="UP000315750"/>
    </source>
</evidence>
<comment type="cofactor">
    <cofactor evidence="12">
        <name>Zn(2+)</name>
        <dbReference type="ChEBI" id="CHEBI:29105"/>
    </cofactor>
    <text evidence="12">Binds 1 zinc ion per subunit.</text>
</comment>
<feature type="domain" description="Cysteinyl-tRNA synthetase class Ia DALR" evidence="14">
    <location>
        <begin position="401"/>
        <end position="474"/>
    </location>
</feature>
<comment type="similarity">
    <text evidence="2 12">Belongs to the class-I aminoacyl-tRNA synthetase family.</text>
</comment>
<keyword evidence="7 12" id="KW-0547">Nucleotide-binding</keyword>
<feature type="compositionally biased region" description="Basic and acidic residues" evidence="13">
    <location>
        <begin position="280"/>
        <end position="293"/>
    </location>
</feature>
<evidence type="ECO:0000256" key="9">
    <source>
        <dbReference type="ARBA" id="ARBA00022840"/>
    </source>
</evidence>
<evidence type="ECO:0000256" key="3">
    <source>
        <dbReference type="ARBA" id="ARBA00011245"/>
    </source>
</evidence>
<dbReference type="RefSeq" id="WP_145245626.1">
    <property type="nucleotide sequence ID" value="NZ_CP036278.1"/>
</dbReference>
<dbReference type="InterPro" id="IPR014729">
    <property type="entry name" value="Rossmann-like_a/b/a_fold"/>
</dbReference>
<dbReference type="InterPro" id="IPR032678">
    <property type="entry name" value="tRNA-synt_1_cat_dom"/>
</dbReference>
<dbReference type="EC" id="6.1.1.16" evidence="12"/>
<keyword evidence="8 12" id="KW-0862">Zinc</keyword>
<dbReference type="PRINTS" id="PR00983">
    <property type="entry name" value="TRNASYNTHCYS"/>
</dbReference>
<dbReference type="Gene3D" id="3.40.50.620">
    <property type="entry name" value="HUPs"/>
    <property type="match status" value="1"/>
</dbReference>
<feature type="region of interest" description="Disordered" evidence="13">
    <location>
        <begin position="280"/>
        <end position="313"/>
    </location>
</feature>
<accession>A0A518AJ31</accession>
<dbReference type="SUPFAM" id="SSF47323">
    <property type="entry name" value="Anticodon-binding domain of a subclass of class I aminoacyl-tRNA synthetases"/>
    <property type="match status" value="2"/>
</dbReference>
<evidence type="ECO:0000256" key="11">
    <source>
        <dbReference type="ARBA" id="ARBA00023146"/>
    </source>
</evidence>
<dbReference type="Pfam" id="PF01406">
    <property type="entry name" value="tRNA-synt_1e"/>
    <property type="match status" value="1"/>
</dbReference>
<feature type="binding site" evidence="12">
    <location>
        <position position="224"/>
    </location>
    <ligand>
        <name>Zn(2+)</name>
        <dbReference type="ChEBI" id="CHEBI:29105"/>
    </ligand>
</feature>
<evidence type="ECO:0000256" key="6">
    <source>
        <dbReference type="ARBA" id="ARBA00022723"/>
    </source>
</evidence>
<sequence>MSTATETMTAASTAAHPTLQIYNTLSKKKEPFEPVVPGKVGIYLCGPTVYAEAHIGHMVGPVIFDCIKRYLTYCGYDVTWVVNITDVDDKLIKKANERGISMLEVAEENIADYNRNLAALGVDQIDEFPRATDCMGDIIGLVESLIEQGFAYESQGDVYFDVAKDRGYGKLSNRTVEGMQGDGGGAAERKRSTADFALWKSAKPDEPSWDSPWGKGRPGWHIECSAMSKKLLGETFDIHGGGLDLVFPHHENELAQSECCHSKPMVKYWAHNGLLRKDSAAGKIGGKNDRDDAPQPAGEAGGKMSRSAGAGGLQDLIGRQGGERIRFFLLRTHYRSTVLFSEEAIEEAAIGLETFYRLIKRYKRITTTDFYALTAPTHRGATSIAAGQAPVLTEAQKHKDKFLTAMDDDFNTGGAIAELFELAKLINKFCDEADLEGNGRGDAANIAALGLLMETIKELANTLGLFLAPPNAAGSSDELLGQVMQLVIDLRAESRAAKNFATADAIRDGLAPTGIVLEDRAGGTEWTGGNDGSLEGVMQMLIELRQTSRANKDFTTSDAIRDRLQALGVALEDRAGGTEWTRT</sequence>
<keyword evidence="4 12" id="KW-0963">Cytoplasm</keyword>
<dbReference type="EMBL" id="CP036278">
    <property type="protein sequence ID" value="QDU54684.1"/>
    <property type="molecule type" value="Genomic_DNA"/>
</dbReference>
<dbReference type="InterPro" id="IPR024909">
    <property type="entry name" value="Cys-tRNA/MSH_ligase"/>
</dbReference>
<feature type="binding site" evidence="12">
    <location>
        <position position="45"/>
    </location>
    <ligand>
        <name>Zn(2+)</name>
        <dbReference type="ChEBI" id="CHEBI:29105"/>
    </ligand>
</feature>
<dbReference type="Pfam" id="PF09190">
    <property type="entry name" value="DALR_2"/>
    <property type="match status" value="1"/>
</dbReference>
<dbReference type="Pfam" id="PF23493">
    <property type="entry name" value="CysS_C"/>
    <property type="match status" value="1"/>
</dbReference>
<evidence type="ECO:0000256" key="2">
    <source>
        <dbReference type="ARBA" id="ARBA00005594"/>
    </source>
</evidence>
<reference evidence="15 16" key="1">
    <citation type="submission" date="2019-02" db="EMBL/GenBank/DDBJ databases">
        <title>Deep-cultivation of Planctomycetes and their phenomic and genomic characterization uncovers novel biology.</title>
        <authorList>
            <person name="Wiegand S."/>
            <person name="Jogler M."/>
            <person name="Boedeker C."/>
            <person name="Pinto D."/>
            <person name="Vollmers J."/>
            <person name="Rivas-Marin E."/>
            <person name="Kohn T."/>
            <person name="Peeters S.H."/>
            <person name="Heuer A."/>
            <person name="Rast P."/>
            <person name="Oberbeckmann S."/>
            <person name="Bunk B."/>
            <person name="Jeske O."/>
            <person name="Meyerdierks A."/>
            <person name="Storesund J.E."/>
            <person name="Kallscheuer N."/>
            <person name="Luecker S."/>
            <person name="Lage O.M."/>
            <person name="Pohl T."/>
            <person name="Merkel B.J."/>
            <person name="Hornburger P."/>
            <person name="Mueller R.-W."/>
            <person name="Bruemmer F."/>
            <person name="Labrenz M."/>
            <person name="Spormann A.M."/>
            <person name="Op den Camp H."/>
            <person name="Overmann J."/>
            <person name="Amann R."/>
            <person name="Jetten M.S.M."/>
            <person name="Mascher T."/>
            <person name="Medema M.H."/>
            <person name="Devos D.P."/>
            <person name="Kaster A.-K."/>
            <person name="Ovreas L."/>
            <person name="Rohde M."/>
            <person name="Galperin M.Y."/>
            <person name="Jogler C."/>
        </authorList>
    </citation>
    <scope>NUCLEOTIDE SEQUENCE [LARGE SCALE GENOMIC DNA]</scope>
    <source>
        <strain evidence="15 16">Pan181</strain>
    </source>
</reference>
<comment type="caution">
    <text evidence="12">Lacks conserved residue(s) required for the propagation of feature annotation.</text>
</comment>
<dbReference type="AlphaFoldDB" id="A0A518AJ31"/>
<dbReference type="SMART" id="SM00840">
    <property type="entry name" value="DALR_2"/>
    <property type="match status" value="1"/>
</dbReference>
<evidence type="ECO:0000256" key="1">
    <source>
        <dbReference type="ARBA" id="ARBA00004496"/>
    </source>
</evidence>
<evidence type="ECO:0000256" key="4">
    <source>
        <dbReference type="ARBA" id="ARBA00022490"/>
    </source>
</evidence>
<keyword evidence="10 12" id="KW-0648">Protein biosynthesis</keyword>
<dbReference type="HAMAP" id="MF_00041">
    <property type="entry name" value="Cys_tRNA_synth"/>
    <property type="match status" value="1"/>
</dbReference>
<feature type="binding site" evidence="12">
    <location>
        <position position="249"/>
    </location>
    <ligand>
        <name>Zn(2+)</name>
        <dbReference type="ChEBI" id="CHEBI:29105"/>
    </ligand>
</feature>
<evidence type="ECO:0000256" key="7">
    <source>
        <dbReference type="ARBA" id="ARBA00022741"/>
    </source>
</evidence>
<dbReference type="InterPro" id="IPR015273">
    <property type="entry name" value="Cys-tRNA-synt_Ia_DALR"/>
</dbReference>
<keyword evidence="16" id="KW-1185">Reference proteome</keyword>
<dbReference type="GO" id="GO:0008270">
    <property type="term" value="F:zinc ion binding"/>
    <property type="evidence" value="ECO:0007669"/>
    <property type="project" value="UniProtKB-UniRule"/>
</dbReference>
<dbReference type="KEGG" id="amuc:Pan181_08670"/>